<dbReference type="Pfam" id="PF13830">
    <property type="entry name" value="DUF4192"/>
    <property type="match status" value="1"/>
</dbReference>
<keyword evidence="2" id="KW-1185">Reference proteome</keyword>
<comment type="caution">
    <text evidence="1">The sequence shown here is derived from an EMBL/GenBank/DDBJ whole genome shotgun (WGS) entry which is preliminary data.</text>
</comment>
<evidence type="ECO:0000313" key="2">
    <source>
        <dbReference type="Proteomes" id="UP001500984"/>
    </source>
</evidence>
<evidence type="ECO:0008006" key="3">
    <source>
        <dbReference type="Google" id="ProtNLM"/>
    </source>
</evidence>
<accession>A0ABP5IW83</accession>
<gene>
    <name evidence="1" type="ORF">GCM10009823_32590</name>
</gene>
<reference evidence="2" key="1">
    <citation type="journal article" date="2019" name="Int. J. Syst. Evol. Microbiol.">
        <title>The Global Catalogue of Microorganisms (GCM) 10K type strain sequencing project: providing services to taxonomists for standard genome sequencing and annotation.</title>
        <authorList>
            <consortium name="The Broad Institute Genomics Platform"/>
            <consortium name="The Broad Institute Genome Sequencing Center for Infectious Disease"/>
            <person name="Wu L."/>
            <person name="Ma J."/>
        </authorList>
    </citation>
    <scope>NUCLEOTIDE SEQUENCE [LARGE SCALE GENOMIC DNA]</scope>
    <source>
        <strain evidence="2">JCM 15900</strain>
    </source>
</reference>
<dbReference type="InterPro" id="IPR025447">
    <property type="entry name" value="DUF4192"/>
</dbReference>
<name>A0ABP5IW83_9MICO</name>
<protein>
    <recommendedName>
        <fullName evidence="3">DUF4192 family protein</fullName>
    </recommendedName>
</protein>
<evidence type="ECO:0000313" key="1">
    <source>
        <dbReference type="EMBL" id="GAA2106496.1"/>
    </source>
</evidence>
<dbReference type="Proteomes" id="UP001500984">
    <property type="component" value="Unassembled WGS sequence"/>
</dbReference>
<sequence>MHTYTLTHGPGLIGLVPHLIGYLPQDSLVLVTAQSTALGSGALGASLRMDFDHERAARLDEAALETMLRPLDLADGADTVFPVLFSAPVAVHHTGLDALTADTAAARALLDGLSFVCDGLAARGFDVVQPLWAGEEMCGRVGEHGGTPLARARETPAVVGMIAEGSRAAESFEDCVRAPEARPAHAAEIERLRAGTDDEEAARALLRTARTLTERAQRRAEAHERPEPFALPEPAAVLALDRFLPRLPDRDWVQMLLSGDHPGFSAAALAEAEEDGFLAHARRAGALPGAAQELVGFCPRPPRLWALAEAVDWLRGCLPYIGAEARPGLCALLAWFEWSRVRMRFAEHYALAALETDGDHRLAQLVLRAVRAGLPPVWAQRE</sequence>
<dbReference type="EMBL" id="BAAAPZ010000019">
    <property type="protein sequence ID" value="GAA2106496.1"/>
    <property type="molecule type" value="Genomic_DNA"/>
</dbReference>
<proteinExistence type="predicted"/>
<dbReference type="RefSeq" id="WP_344338587.1">
    <property type="nucleotide sequence ID" value="NZ_BAAAPZ010000019.1"/>
</dbReference>
<organism evidence="1 2">
    <name type="scientific">Brevibacterium salitolerans</name>
    <dbReference type="NCBI Taxonomy" id="1403566"/>
    <lineage>
        <taxon>Bacteria</taxon>
        <taxon>Bacillati</taxon>
        <taxon>Actinomycetota</taxon>
        <taxon>Actinomycetes</taxon>
        <taxon>Micrococcales</taxon>
        <taxon>Brevibacteriaceae</taxon>
        <taxon>Brevibacterium</taxon>
    </lineage>
</organism>